<comment type="caution">
    <text evidence="5">The sequence shown here is derived from an EMBL/GenBank/DDBJ whole genome shotgun (WGS) entry which is preliminary data.</text>
</comment>
<evidence type="ECO:0000313" key="5">
    <source>
        <dbReference type="EMBL" id="SIN72484.1"/>
    </source>
</evidence>
<dbReference type="InterPro" id="IPR050093">
    <property type="entry name" value="ABC_SmlMolc_Importer"/>
</dbReference>
<evidence type="ECO:0000256" key="2">
    <source>
        <dbReference type="ARBA" id="ARBA00022741"/>
    </source>
</evidence>
<evidence type="ECO:0000256" key="1">
    <source>
        <dbReference type="ARBA" id="ARBA00022448"/>
    </source>
</evidence>
<reference evidence="5 6" key="1">
    <citation type="submission" date="2016-11" db="EMBL/GenBank/DDBJ databases">
        <authorList>
            <person name="Varghese N."/>
            <person name="Submissions S."/>
        </authorList>
    </citation>
    <scope>NUCLEOTIDE SEQUENCE [LARGE SCALE GENOMIC DNA]</scope>
    <source>
        <strain evidence="5 6">DSM 20664</strain>
    </source>
</reference>
<dbReference type="InterPro" id="IPR003593">
    <property type="entry name" value="AAA+_ATPase"/>
</dbReference>
<evidence type="ECO:0000313" key="6">
    <source>
        <dbReference type="Proteomes" id="UP000185093"/>
    </source>
</evidence>
<keyword evidence="3 5" id="KW-0067">ATP-binding</keyword>
<evidence type="ECO:0000256" key="3">
    <source>
        <dbReference type="ARBA" id="ARBA00022840"/>
    </source>
</evidence>
<sequence>MLYRLTGIKRYYNERCALSIDHLVIEEGKIYGLVGPNGSGKTTLLRILAFLDEPDAGNIYYNGSLVSPQLVPSLRREVTMLLQNTRLLTRRVKDNVAFGLKMRHMDLNTIKHRVKEALEMVGLPVKDFANRQWYELSGGEAQRVALAARLALRPKVLLLDEPTANVDTVSETLINEAVVRAKEEWKTTIIMVSHDLLWLYNSADETISLWGGRVASHGPENVILGPWEKVGDGLYCKKLKDGQKIYVSGIPSSSNAVTVSPGDISLLSNAINDDGGSACNLLRGLVTQMVYSNDGLLRVSIALGELNLVSLVDKDYIKSLDIYPGMEVYASFKPSAAQWL</sequence>
<dbReference type="PANTHER" id="PTHR42781:SF4">
    <property type="entry name" value="SPERMIDINE_PUTRESCINE IMPORT ATP-BINDING PROTEIN POTA"/>
    <property type="match status" value="1"/>
</dbReference>
<keyword evidence="6" id="KW-1185">Reference proteome</keyword>
<dbReference type="Pfam" id="PF00005">
    <property type="entry name" value="ABC_tran"/>
    <property type="match status" value="1"/>
</dbReference>
<dbReference type="EMBL" id="FSQZ01000001">
    <property type="protein sequence ID" value="SIN72484.1"/>
    <property type="molecule type" value="Genomic_DNA"/>
</dbReference>
<dbReference type="PANTHER" id="PTHR42781">
    <property type="entry name" value="SPERMIDINE/PUTRESCINE IMPORT ATP-BINDING PROTEIN POTA"/>
    <property type="match status" value="1"/>
</dbReference>
<evidence type="ECO:0000259" key="4">
    <source>
        <dbReference type="PROSITE" id="PS50893"/>
    </source>
</evidence>
<dbReference type="InterPro" id="IPR027417">
    <property type="entry name" value="P-loop_NTPase"/>
</dbReference>
<dbReference type="GO" id="GO:0005524">
    <property type="term" value="F:ATP binding"/>
    <property type="evidence" value="ECO:0007669"/>
    <property type="project" value="UniProtKB-KW"/>
</dbReference>
<name>A0ABY1JED3_9BACT</name>
<proteinExistence type="predicted"/>
<dbReference type="RefSeq" id="WP_074200205.1">
    <property type="nucleotide sequence ID" value="NZ_FSQZ01000001.1"/>
</dbReference>
<keyword evidence="1" id="KW-0813">Transport</keyword>
<keyword evidence="2" id="KW-0547">Nucleotide-binding</keyword>
<dbReference type="PROSITE" id="PS50893">
    <property type="entry name" value="ABC_TRANSPORTER_2"/>
    <property type="match status" value="1"/>
</dbReference>
<dbReference type="SMART" id="SM00382">
    <property type="entry name" value="AAA"/>
    <property type="match status" value="1"/>
</dbReference>
<dbReference type="InterPro" id="IPR003439">
    <property type="entry name" value="ABC_transporter-like_ATP-bd"/>
</dbReference>
<organism evidence="5 6">
    <name type="scientific">Acetomicrobium flavidum</name>
    <dbReference type="NCBI Taxonomy" id="49896"/>
    <lineage>
        <taxon>Bacteria</taxon>
        <taxon>Thermotogati</taxon>
        <taxon>Synergistota</taxon>
        <taxon>Synergistia</taxon>
        <taxon>Synergistales</taxon>
        <taxon>Acetomicrobiaceae</taxon>
        <taxon>Acetomicrobium</taxon>
    </lineage>
</organism>
<dbReference type="SUPFAM" id="SSF52540">
    <property type="entry name" value="P-loop containing nucleoside triphosphate hydrolases"/>
    <property type="match status" value="1"/>
</dbReference>
<dbReference type="SUPFAM" id="SSF50331">
    <property type="entry name" value="MOP-like"/>
    <property type="match status" value="1"/>
</dbReference>
<dbReference type="Gene3D" id="3.40.50.300">
    <property type="entry name" value="P-loop containing nucleotide triphosphate hydrolases"/>
    <property type="match status" value="1"/>
</dbReference>
<dbReference type="Gene3D" id="2.40.50.100">
    <property type="match status" value="1"/>
</dbReference>
<gene>
    <name evidence="5" type="ORF">SAMN05444368_1523</name>
</gene>
<protein>
    <submittedName>
        <fullName evidence="5">Tungstate transport system ATP-binding protein</fullName>
    </submittedName>
</protein>
<accession>A0ABY1JED3</accession>
<dbReference type="Proteomes" id="UP000185093">
    <property type="component" value="Unassembled WGS sequence"/>
</dbReference>
<dbReference type="InterPro" id="IPR008995">
    <property type="entry name" value="Mo/tungstate-bd_C_term_dom"/>
</dbReference>
<feature type="domain" description="ABC transporter" evidence="4">
    <location>
        <begin position="3"/>
        <end position="236"/>
    </location>
</feature>